<accession>A0A3B5A4M1</accession>
<dbReference type="SUPFAM" id="SSF52141">
    <property type="entry name" value="Uracil-DNA glycosylase-like"/>
    <property type="match status" value="1"/>
</dbReference>
<reference evidence="2" key="1">
    <citation type="submission" date="2023-09" db="UniProtKB">
        <authorList>
            <consortium name="Ensembl"/>
        </authorList>
    </citation>
    <scope>IDENTIFICATION</scope>
</reference>
<evidence type="ECO:0000313" key="2">
    <source>
        <dbReference type="Ensembl" id="ENSSPAP00000015655.1"/>
    </source>
</evidence>
<dbReference type="PANTHER" id="PTHR11264">
    <property type="entry name" value="URACIL-DNA GLYCOSYLASE"/>
    <property type="match status" value="1"/>
</dbReference>
<dbReference type="Ensembl" id="ENSSPAT00000015907.1">
    <property type="protein sequence ID" value="ENSSPAP00000015655.1"/>
    <property type="gene ID" value="ENSSPAG00000011812.1"/>
</dbReference>
<dbReference type="GO" id="GO:0004844">
    <property type="term" value="F:uracil DNA N-glycosylase activity"/>
    <property type="evidence" value="ECO:0007669"/>
    <property type="project" value="InterPro"/>
</dbReference>
<dbReference type="AlphaFoldDB" id="A0A3B5A4M1"/>
<gene>
    <name evidence="2" type="primary">UNG</name>
</gene>
<sequence length="177" mass="19796">MFAPRCRRFLNPASAHLLPALCFAQYTKIVQKKQKPCAGTPEPRSPSPSPLSPDQLDRIARNKRAALEKLAAAQTPPGFGESWRKGLSAEFGKAYFKQLMNFVSEERKRCTVFPPAEQVFTWTQVCDIRDVSSTTRCSVLVHKSHVKHLKLATCLRVLLEVVVFSANSGTKGVDRMH</sequence>
<dbReference type="GO" id="GO:0005634">
    <property type="term" value="C:nucleus"/>
    <property type="evidence" value="ECO:0007669"/>
    <property type="project" value="TreeGrafter"/>
</dbReference>
<dbReference type="Gene3D" id="3.40.470.10">
    <property type="entry name" value="Uracil-DNA glycosylase-like domain"/>
    <property type="match status" value="1"/>
</dbReference>
<evidence type="ECO:0000256" key="1">
    <source>
        <dbReference type="SAM" id="MobiDB-lite"/>
    </source>
</evidence>
<dbReference type="STRING" id="144197.ENSSPAP00000015655"/>
<name>A0A3B5A4M1_9TELE</name>
<proteinExistence type="predicted"/>
<dbReference type="PANTHER" id="PTHR11264:SF0">
    <property type="entry name" value="URACIL-DNA GLYCOSYLASE"/>
    <property type="match status" value="1"/>
</dbReference>
<organism evidence="2">
    <name type="scientific">Stegastes partitus</name>
    <name type="common">bicolor damselfish</name>
    <dbReference type="NCBI Taxonomy" id="144197"/>
    <lineage>
        <taxon>Eukaryota</taxon>
        <taxon>Metazoa</taxon>
        <taxon>Chordata</taxon>
        <taxon>Craniata</taxon>
        <taxon>Vertebrata</taxon>
        <taxon>Euteleostomi</taxon>
        <taxon>Actinopterygii</taxon>
        <taxon>Neopterygii</taxon>
        <taxon>Teleostei</taxon>
        <taxon>Neoteleostei</taxon>
        <taxon>Acanthomorphata</taxon>
        <taxon>Ovalentaria</taxon>
        <taxon>Pomacentridae</taxon>
        <taxon>Stegastes</taxon>
    </lineage>
</organism>
<dbReference type="GO" id="GO:0097510">
    <property type="term" value="P:base-excision repair, AP site formation via deaminated base removal"/>
    <property type="evidence" value="ECO:0007669"/>
    <property type="project" value="TreeGrafter"/>
</dbReference>
<dbReference type="InterPro" id="IPR002043">
    <property type="entry name" value="UDG_fam1"/>
</dbReference>
<dbReference type="GO" id="GO:0005739">
    <property type="term" value="C:mitochondrion"/>
    <property type="evidence" value="ECO:0007669"/>
    <property type="project" value="TreeGrafter"/>
</dbReference>
<dbReference type="GeneTree" id="ENSGT00390000003405"/>
<feature type="region of interest" description="Disordered" evidence="1">
    <location>
        <begin position="34"/>
        <end position="54"/>
    </location>
</feature>
<protein>
    <submittedName>
        <fullName evidence="2">Uracil DNA glycosylase</fullName>
    </submittedName>
</protein>
<dbReference type="InterPro" id="IPR036895">
    <property type="entry name" value="Uracil-DNA_glycosylase-like_sf"/>
</dbReference>